<reference evidence="2 3" key="1">
    <citation type="submission" date="2016-07" db="EMBL/GenBank/DDBJ databases">
        <title>Pervasive Adenine N6-methylation of Active Genes in Fungi.</title>
        <authorList>
            <consortium name="DOE Joint Genome Institute"/>
            <person name="Mondo S.J."/>
            <person name="Dannebaum R.O."/>
            <person name="Kuo R.C."/>
            <person name="Labutti K."/>
            <person name="Haridas S."/>
            <person name="Kuo A."/>
            <person name="Salamov A."/>
            <person name="Ahrendt S.R."/>
            <person name="Lipzen A."/>
            <person name="Sullivan W."/>
            <person name="Andreopoulos W.B."/>
            <person name="Clum A."/>
            <person name="Lindquist E."/>
            <person name="Daum C."/>
            <person name="Ramamoorthy G.K."/>
            <person name="Gryganskyi A."/>
            <person name="Culley D."/>
            <person name="Magnuson J.K."/>
            <person name="James T.Y."/>
            <person name="O'Malley M.A."/>
            <person name="Stajich J.E."/>
            <person name="Spatafora J.W."/>
            <person name="Visel A."/>
            <person name="Grigoriev I.V."/>
        </authorList>
    </citation>
    <scope>NUCLEOTIDE SEQUENCE [LARGE SCALE GENOMIC DNA]</scope>
    <source>
        <strain evidence="2 3">NRRL 3301</strain>
    </source>
</reference>
<protein>
    <submittedName>
        <fullName evidence="2">Uncharacterized protein</fullName>
    </submittedName>
</protein>
<feature type="transmembrane region" description="Helical" evidence="1">
    <location>
        <begin position="7"/>
        <end position="24"/>
    </location>
</feature>
<accession>A0A1X2GM96</accession>
<gene>
    <name evidence="2" type="ORF">DM01DRAFT_1334488</name>
</gene>
<comment type="caution">
    <text evidence="2">The sequence shown here is derived from an EMBL/GenBank/DDBJ whole genome shotgun (WGS) entry which is preliminary data.</text>
</comment>
<proteinExistence type="predicted"/>
<evidence type="ECO:0000313" key="2">
    <source>
        <dbReference type="EMBL" id="ORX56927.1"/>
    </source>
</evidence>
<feature type="transmembrane region" description="Helical" evidence="1">
    <location>
        <begin position="39"/>
        <end position="61"/>
    </location>
</feature>
<dbReference type="AlphaFoldDB" id="A0A1X2GM96"/>
<keyword evidence="1" id="KW-0812">Transmembrane</keyword>
<dbReference type="EMBL" id="MCGT01000009">
    <property type="protein sequence ID" value="ORX56927.1"/>
    <property type="molecule type" value="Genomic_DNA"/>
</dbReference>
<feature type="transmembrane region" description="Helical" evidence="1">
    <location>
        <begin position="101"/>
        <end position="120"/>
    </location>
</feature>
<feature type="transmembrane region" description="Helical" evidence="1">
    <location>
        <begin position="73"/>
        <end position="89"/>
    </location>
</feature>
<dbReference type="Proteomes" id="UP000242146">
    <property type="component" value="Unassembled WGS sequence"/>
</dbReference>
<keyword evidence="1" id="KW-0472">Membrane</keyword>
<keyword evidence="1" id="KW-1133">Transmembrane helix</keyword>
<evidence type="ECO:0000256" key="1">
    <source>
        <dbReference type="SAM" id="Phobius"/>
    </source>
</evidence>
<organism evidence="2 3">
    <name type="scientific">Hesseltinella vesiculosa</name>
    <dbReference type="NCBI Taxonomy" id="101127"/>
    <lineage>
        <taxon>Eukaryota</taxon>
        <taxon>Fungi</taxon>
        <taxon>Fungi incertae sedis</taxon>
        <taxon>Mucoromycota</taxon>
        <taxon>Mucoromycotina</taxon>
        <taxon>Mucoromycetes</taxon>
        <taxon>Mucorales</taxon>
        <taxon>Cunninghamellaceae</taxon>
        <taxon>Hesseltinella</taxon>
    </lineage>
</organism>
<keyword evidence="3" id="KW-1185">Reference proteome</keyword>
<evidence type="ECO:0000313" key="3">
    <source>
        <dbReference type="Proteomes" id="UP000242146"/>
    </source>
</evidence>
<name>A0A1X2GM96_9FUNG</name>
<dbReference type="OrthoDB" id="2550823at2759"/>
<sequence>MSILDYSFLLHGVIEGLVGLLYLIRPADVPDLKINDPSAVFLAQAFGASLIASAIPAIFMFGLPNMLPCKRTAGLGYMVFHSLIAWIFFQSRMDGPFDTTTAWTMCLLHLGLFTPFYLWYKVTGDQVTKFIKQSKNQAVGGPGKAK</sequence>